<sequence>MLTPVKRLKRVVLILCPEILAATFEYDVIIIVQQAEFAYQKMFVFWITVVYLALTVDLNVVHFVFHVLSPV</sequence>
<evidence type="ECO:0000313" key="3">
    <source>
        <dbReference type="EMBL" id="SMH64859.1"/>
    </source>
</evidence>
<keyword evidence="1" id="KW-0812">Transmembrane</keyword>
<keyword evidence="1" id="KW-1133">Transmembrane helix</keyword>
<feature type="transmembrane region" description="Helical" evidence="1">
    <location>
        <begin position="44"/>
        <end position="68"/>
    </location>
</feature>
<evidence type="ECO:0000313" key="4">
    <source>
        <dbReference type="Proteomes" id="UP000193925"/>
    </source>
</evidence>
<keyword evidence="1" id="KW-0472">Membrane</keyword>
<reference evidence="3 4" key="3">
    <citation type="submission" date="2017-03" db="EMBL/GenBank/DDBJ databases">
        <authorList>
            <person name="Regsiter A."/>
            <person name="William W."/>
        </authorList>
    </citation>
    <scope>NUCLEOTIDE SEQUENCE [LARGE SCALE GENOMIC DNA]</scope>
    <source>
        <strain evidence="3">PRJEB5721</strain>
    </source>
</reference>
<reference evidence="2" key="2">
    <citation type="submission" date="2014-07" db="EMBL/GenBank/DDBJ databases">
        <title>Initial genome analysis of the psychrotolerant acidophile Acidithiobacillus ferrivorans CF27: insights into iron and sulfur oxidation pathways and into biofilm formation.</title>
        <authorList>
            <person name="Talla E."/>
            <person name="Hedrich S."/>
            <person name="Mangenot S."/>
            <person name="Ji B."/>
            <person name="Johnson D.B."/>
            <person name="Barbe V."/>
            <person name="Bonnefoy V."/>
        </authorList>
    </citation>
    <scope>NUCLEOTIDE SEQUENCE [LARGE SCALE GENOMIC DNA]</scope>
    <source>
        <strain evidence="2">CF27</strain>
    </source>
</reference>
<dbReference type="Proteomes" id="UP000193925">
    <property type="component" value="Chromosome AFERRI"/>
</dbReference>
<organism evidence="2">
    <name type="scientific">Acidithiobacillus ferrivorans</name>
    <dbReference type="NCBI Taxonomy" id="160808"/>
    <lineage>
        <taxon>Bacteria</taxon>
        <taxon>Pseudomonadati</taxon>
        <taxon>Pseudomonadota</taxon>
        <taxon>Acidithiobacillia</taxon>
        <taxon>Acidithiobacillales</taxon>
        <taxon>Acidithiobacillaceae</taxon>
        <taxon>Acidithiobacillus</taxon>
    </lineage>
</organism>
<name>A0A060UL27_9PROT</name>
<protein>
    <submittedName>
        <fullName evidence="2">Uncharacterized protein</fullName>
    </submittedName>
</protein>
<reference evidence="2" key="1">
    <citation type="submission" date="2014-03" db="EMBL/GenBank/DDBJ databases">
        <authorList>
            <person name="Genoscope - CEA"/>
        </authorList>
    </citation>
    <scope>NUCLEOTIDE SEQUENCE [LARGE SCALE GENOMIC DNA]</scope>
    <source>
        <strain evidence="2">CF27</strain>
    </source>
</reference>
<gene>
    <name evidence="3" type="ORF">AFERRI_10893</name>
    <name evidence="2" type="ORF">AFERRI_240024</name>
</gene>
<accession>A0A060UL27</accession>
<proteinExistence type="predicted"/>
<dbReference type="EMBL" id="CCCS020000017">
    <property type="protein sequence ID" value="CDQ09190.1"/>
    <property type="molecule type" value="Genomic_DNA"/>
</dbReference>
<evidence type="ECO:0000256" key="1">
    <source>
        <dbReference type="SAM" id="Phobius"/>
    </source>
</evidence>
<keyword evidence="4" id="KW-1185">Reference proteome</keyword>
<evidence type="ECO:0000313" key="2">
    <source>
        <dbReference type="EMBL" id="CDQ09190.1"/>
    </source>
</evidence>
<dbReference type="EMBL" id="LT841305">
    <property type="protein sequence ID" value="SMH64859.1"/>
    <property type="molecule type" value="Genomic_DNA"/>
</dbReference>
<dbReference type="AlphaFoldDB" id="A0A060UL27"/>